<name>A0A830E6U4_9CREN</name>
<reference evidence="1" key="1">
    <citation type="journal article" date="2014" name="Int. J. Syst. Evol. Microbiol.">
        <title>Complete genome sequence of Corynebacterium casei LMG S-19264T (=DSM 44701T), isolated from a smear-ripened cheese.</title>
        <authorList>
            <consortium name="US DOE Joint Genome Institute (JGI-PGF)"/>
            <person name="Walter F."/>
            <person name="Albersmeier A."/>
            <person name="Kalinowski J."/>
            <person name="Ruckert C."/>
        </authorList>
    </citation>
    <scope>NUCLEOTIDE SEQUENCE</scope>
    <source>
        <strain evidence="1">JCM 11219</strain>
    </source>
</reference>
<gene>
    <name evidence="1" type="ORF">GCM10007112_12880</name>
</gene>
<organism evidence="1 2">
    <name type="scientific">Vulcanisaeta souniana JCM 11219</name>
    <dbReference type="NCBI Taxonomy" id="1293586"/>
    <lineage>
        <taxon>Archaea</taxon>
        <taxon>Thermoproteota</taxon>
        <taxon>Thermoprotei</taxon>
        <taxon>Thermoproteales</taxon>
        <taxon>Thermoproteaceae</taxon>
        <taxon>Vulcanisaeta</taxon>
    </lineage>
</organism>
<reference evidence="1" key="2">
    <citation type="submission" date="2020-09" db="EMBL/GenBank/DDBJ databases">
        <authorList>
            <person name="Sun Q."/>
            <person name="Ohkuma M."/>
        </authorList>
    </citation>
    <scope>NUCLEOTIDE SEQUENCE</scope>
    <source>
        <strain evidence="1">JCM 11219</strain>
    </source>
</reference>
<evidence type="ECO:0000313" key="2">
    <source>
        <dbReference type="Proteomes" id="UP000657075"/>
    </source>
</evidence>
<proteinExistence type="predicted"/>
<sequence length="59" mass="6767">MKLNLVTITKTMTYIQCVELNVSSELNSIFMNTIDRSRNMTLVVALVKTLSHSLMSIRY</sequence>
<accession>A0A830E6U4</accession>
<protein>
    <submittedName>
        <fullName evidence="1">Uncharacterized protein</fullName>
    </submittedName>
</protein>
<dbReference type="AlphaFoldDB" id="A0A830E6U4"/>
<dbReference type="Proteomes" id="UP000657075">
    <property type="component" value="Unassembled WGS sequence"/>
</dbReference>
<dbReference type="EMBL" id="BMNM01000004">
    <property type="protein sequence ID" value="GGI77491.1"/>
    <property type="molecule type" value="Genomic_DNA"/>
</dbReference>
<evidence type="ECO:0000313" key="1">
    <source>
        <dbReference type="EMBL" id="GGI77491.1"/>
    </source>
</evidence>
<comment type="caution">
    <text evidence="1">The sequence shown here is derived from an EMBL/GenBank/DDBJ whole genome shotgun (WGS) entry which is preliminary data.</text>
</comment>